<dbReference type="RefSeq" id="WP_111959554.1">
    <property type="nucleotide sequence ID" value="NZ_BJYI01000004.1"/>
</dbReference>
<sequence>MTQAELKDNFRALLTINPPLKEIEELFYKAVNSGALDFEDEQQDSYRTAKIIYHAILCTMAAQWFPLAKENWQETENLKKFL</sequence>
<evidence type="ECO:0000313" key="2">
    <source>
        <dbReference type="Proteomes" id="UP000321150"/>
    </source>
</evidence>
<organism evidence="1 2">
    <name type="scientific">Chryseobacterium lathyri</name>
    <dbReference type="NCBI Taxonomy" id="395933"/>
    <lineage>
        <taxon>Bacteria</taxon>
        <taxon>Pseudomonadati</taxon>
        <taxon>Bacteroidota</taxon>
        <taxon>Flavobacteriia</taxon>
        <taxon>Flavobacteriales</taxon>
        <taxon>Weeksellaceae</taxon>
        <taxon>Chryseobacterium group</taxon>
        <taxon>Chryseobacterium</taxon>
    </lineage>
</organism>
<comment type="caution">
    <text evidence="1">The sequence shown here is derived from an EMBL/GenBank/DDBJ whole genome shotgun (WGS) entry which is preliminary data.</text>
</comment>
<proteinExistence type="predicted"/>
<protein>
    <submittedName>
        <fullName evidence="1">Uncharacterized protein</fullName>
    </submittedName>
</protein>
<dbReference type="EMBL" id="BJYI01000004">
    <property type="protein sequence ID" value="GEN71282.1"/>
    <property type="molecule type" value="Genomic_DNA"/>
</dbReference>
<reference evidence="1 2" key="1">
    <citation type="submission" date="2019-07" db="EMBL/GenBank/DDBJ databases">
        <title>Whole genome shotgun sequence of Chryseobacterium lathyri NBRC 105250.</title>
        <authorList>
            <person name="Hosoyama A."/>
            <person name="Uohara A."/>
            <person name="Ohji S."/>
            <person name="Ichikawa N."/>
        </authorList>
    </citation>
    <scope>NUCLEOTIDE SEQUENCE [LARGE SCALE GENOMIC DNA]</scope>
    <source>
        <strain evidence="1 2">NBRC 105250</strain>
    </source>
</reference>
<name>A0A511Y7W0_9FLAO</name>
<dbReference type="OrthoDB" id="1265468at2"/>
<evidence type="ECO:0000313" key="1">
    <source>
        <dbReference type="EMBL" id="GEN71282.1"/>
    </source>
</evidence>
<gene>
    <name evidence="1" type="ORF">CLA01_13540</name>
</gene>
<accession>A0A511Y7W0</accession>
<dbReference type="Proteomes" id="UP000321150">
    <property type="component" value="Unassembled WGS sequence"/>
</dbReference>
<dbReference type="AlphaFoldDB" id="A0A511Y7W0"/>